<evidence type="ECO:0000256" key="6">
    <source>
        <dbReference type="ARBA" id="ARBA00023132"/>
    </source>
</evidence>
<evidence type="ECO:0000256" key="3">
    <source>
        <dbReference type="ARBA" id="ARBA00022816"/>
    </source>
</evidence>
<dbReference type="GO" id="GO:0051028">
    <property type="term" value="P:mRNA transport"/>
    <property type="evidence" value="ECO:0007669"/>
    <property type="project" value="UniProtKB-KW"/>
</dbReference>
<keyword evidence="3" id="KW-0509">mRNA transport</keyword>
<keyword evidence="5" id="KW-0811">Translocation</keyword>
<evidence type="ECO:0000256" key="2">
    <source>
        <dbReference type="ARBA" id="ARBA00022448"/>
    </source>
</evidence>
<dbReference type="Proteomes" id="UP000054498">
    <property type="component" value="Unassembled WGS sequence"/>
</dbReference>
<evidence type="ECO:0000256" key="7">
    <source>
        <dbReference type="ARBA" id="ARBA00023242"/>
    </source>
</evidence>
<feature type="region of interest" description="Disordered" evidence="8">
    <location>
        <begin position="234"/>
        <end position="261"/>
    </location>
</feature>
<dbReference type="GO" id="GO:0017056">
    <property type="term" value="F:structural constituent of nuclear pore"/>
    <property type="evidence" value="ECO:0007669"/>
    <property type="project" value="InterPro"/>
</dbReference>
<dbReference type="KEGG" id="mng:MNEG_9449"/>
<keyword evidence="6" id="KW-0906">Nuclear pore complex</keyword>
<dbReference type="GeneID" id="25742324"/>
<dbReference type="GO" id="GO:0015031">
    <property type="term" value="P:protein transport"/>
    <property type="evidence" value="ECO:0007669"/>
    <property type="project" value="UniProtKB-KW"/>
</dbReference>
<evidence type="ECO:0000256" key="8">
    <source>
        <dbReference type="SAM" id="MobiDB-lite"/>
    </source>
</evidence>
<keyword evidence="7" id="KW-0539">Nucleus</keyword>
<dbReference type="PANTHER" id="PTHR13437">
    <property type="entry name" value="NUCLEOPORIN P58/P45 NUCLEOPORIN-LIKE PROTEIN 1"/>
    <property type="match status" value="1"/>
</dbReference>
<dbReference type="GO" id="GO:0008139">
    <property type="term" value="F:nuclear localization sequence binding"/>
    <property type="evidence" value="ECO:0007669"/>
    <property type="project" value="InterPro"/>
</dbReference>
<organism evidence="9 10">
    <name type="scientific">Monoraphidium neglectum</name>
    <dbReference type="NCBI Taxonomy" id="145388"/>
    <lineage>
        <taxon>Eukaryota</taxon>
        <taxon>Viridiplantae</taxon>
        <taxon>Chlorophyta</taxon>
        <taxon>core chlorophytes</taxon>
        <taxon>Chlorophyceae</taxon>
        <taxon>CS clade</taxon>
        <taxon>Sphaeropleales</taxon>
        <taxon>Selenastraceae</taxon>
        <taxon>Monoraphidium</taxon>
    </lineage>
</organism>
<evidence type="ECO:0000313" key="10">
    <source>
        <dbReference type="Proteomes" id="UP000054498"/>
    </source>
</evidence>
<reference evidence="9 10" key="1">
    <citation type="journal article" date="2013" name="BMC Genomics">
        <title>Reconstruction of the lipid metabolism for the microalga Monoraphidium neglectum from its genome sequence reveals characteristics suitable for biofuel production.</title>
        <authorList>
            <person name="Bogen C."/>
            <person name="Al-Dilaimi A."/>
            <person name="Albersmeier A."/>
            <person name="Wichmann J."/>
            <person name="Grundmann M."/>
            <person name="Rupp O."/>
            <person name="Lauersen K.J."/>
            <person name="Blifernez-Klassen O."/>
            <person name="Kalinowski J."/>
            <person name="Goesmann A."/>
            <person name="Mussgnug J.H."/>
            <person name="Kruse O."/>
        </authorList>
    </citation>
    <scope>NUCLEOTIDE SEQUENCE [LARGE SCALE GENOMIC DNA]</scope>
    <source>
        <strain evidence="9 10">SAG 48.87</strain>
    </source>
</reference>
<evidence type="ECO:0000256" key="1">
    <source>
        <dbReference type="ARBA" id="ARBA00004567"/>
    </source>
</evidence>
<dbReference type="PANTHER" id="PTHR13437:SF2">
    <property type="entry name" value="NUCLEOPORIN P58_P45"/>
    <property type="match status" value="1"/>
</dbReference>
<proteinExistence type="predicted"/>
<accession>A0A0D2JGG8</accession>
<dbReference type="OrthoDB" id="2538017at2759"/>
<dbReference type="RefSeq" id="XP_013897532.1">
    <property type="nucleotide sequence ID" value="XM_014042078.1"/>
</dbReference>
<dbReference type="AlphaFoldDB" id="A0A0D2JGG8"/>
<evidence type="ECO:0000256" key="4">
    <source>
        <dbReference type="ARBA" id="ARBA00022927"/>
    </source>
</evidence>
<sequence>MAFSFGGSAPAFGAPASSAGFSFGGSSTPAFGAPPASSAPAFGFGGASGFGASSTPAFGAPAASAAPAFGAPAASQSLFGAPAASAPLFGAAPASSTPSFGGFGVATSAPAASGGFSFGGGALVPAGAAPAAAAAPFGSFGGTAPAQAVQPSGALTYSSRFEDLPPQLQQLFNGLQQQISQYDSDRAAVSQLPHLHERPDGSRDVGAEASTLQSELRGLQGSMRSEEESLENFRQARGRGRGRGRGGWPRAGLGSRPSAGTPAERWRKAVLLLKAADGVVRTFQRTKLWRDAPTQFKGQVMPTALQELLSQPVLLPSPFLEEAAKGFADQVAEYKKTVSELEQVLAAQGSRQAEAGLGAGGVDVALALPTVVANMHDYFTHVAAKLERVHNEVCLFLIVLAAAAPSACCHQLAS</sequence>
<keyword evidence="4" id="KW-0653">Protein transport</keyword>
<dbReference type="GO" id="GO:0005643">
    <property type="term" value="C:nuclear pore"/>
    <property type="evidence" value="ECO:0007669"/>
    <property type="project" value="UniProtKB-SubCell"/>
</dbReference>
<gene>
    <name evidence="9" type="ORF">MNEG_9449</name>
</gene>
<dbReference type="InterPro" id="IPR024882">
    <property type="entry name" value="NUP58/p45/49"/>
</dbReference>
<evidence type="ECO:0008006" key="11">
    <source>
        <dbReference type="Google" id="ProtNLM"/>
    </source>
</evidence>
<keyword evidence="10" id="KW-1185">Reference proteome</keyword>
<keyword evidence="2" id="KW-0813">Transport</keyword>
<dbReference type="EMBL" id="KK102160">
    <property type="protein sequence ID" value="KIY98512.1"/>
    <property type="molecule type" value="Genomic_DNA"/>
</dbReference>
<dbReference type="STRING" id="145388.A0A0D2JGG8"/>
<comment type="subcellular location">
    <subcellularLocation>
        <location evidence="1">Nucleus</location>
        <location evidence="1">Nuclear pore complex</location>
    </subcellularLocation>
</comment>
<dbReference type="Gene3D" id="6.10.140.1350">
    <property type="match status" value="1"/>
</dbReference>
<evidence type="ECO:0000256" key="5">
    <source>
        <dbReference type="ARBA" id="ARBA00023010"/>
    </source>
</evidence>
<name>A0A0D2JGG8_9CHLO</name>
<protein>
    <recommendedName>
        <fullName evidence="11">Nucleoporin p58/p45</fullName>
    </recommendedName>
</protein>
<evidence type="ECO:0000313" key="9">
    <source>
        <dbReference type="EMBL" id="KIY98512.1"/>
    </source>
</evidence>